<organism evidence="1 2">
    <name type="scientific">Panagrolaimus sp. ES5</name>
    <dbReference type="NCBI Taxonomy" id="591445"/>
    <lineage>
        <taxon>Eukaryota</taxon>
        <taxon>Metazoa</taxon>
        <taxon>Ecdysozoa</taxon>
        <taxon>Nematoda</taxon>
        <taxon>Chromadorea</taxon>
        <taxon>Rhabditida</taxon>
        <taxon>Tylenchina</taxon>
        <taxon>Panagrolaimomorpha</taxon>
        <taxon>Panagrolaimoidea</taxon>
        <taxon>Panagrolaimidae</taxon>
        <taxon>Panagrolaimus</taxon>
    </lineage>
</organism>
<evidence type="ECO:0000313" key="2">
    <source>
        <dbReference type="WBParaSite" id="ES5_v2.g6672.t1"/>
    </source>
</evidence>
<sequence>MCHGFPQKSNCLSIDSELGLLAIGTKDGRIKIVGSENVEWSGHLKLCSNIKSLQFVPDTGSLMLVSEEPSSATQSIHRVQIENDKLDIQTVSPPPFLKKINSSCVVYRASGKSFFLLGTISGNLYNLNISTLHASDFVVYDDLMGEDGNELETSQRMISYLNYNGLNDLLLVVVNNIYLIVYDISRMTVAYRIKSKYPITTAEFDSSDASMIVIAFENGSYSIYKYTYTDQLTLNPLINDVFLYGKEPTTSIKKASLMINNNQNEEEILIFIGGMPQSTCGDKYTITVKNVTSHVVFDFDSPIVDFEYMIDGSALFVLCEQELVVIDLLDPEWKPFPLPYLYPLHCSPISCSNLISNVRENVYLALCDAGIQQLTQNQMFSLRQWPLMCGYGERPKAADLENRECTILITGHEDGSVIFWKANSVNLKPLLIYRSAKDFEGYSEPNSATSPVEYDEENELPPLRKAGLFETFCDDPRFAIQKLAFDEKTGNLVIGGRGGHVIVYELNSATAKLDPLTVIKVDMIEAVQNHQGNPKGPRSGEAPLPPRKMPMAYAVGIRPSYHCMIQLKPAVPIHALAWNSENDTVAVGIEFGYVVCDLKEKQITFKNSLLPAEDIIEIVNNDGQLSRFKSVKKTIRQSFRRKKRPMAIEAGIPETGEPSSSMIENFRPTEREIVARPKNAVYNVSKGDTPPSSIRMLRFLKHNFGFEKEATLLFVGTSGGRVFIYQIEKSEIIEENCLVIRHIQMAHEAPIVHVEIVNDVLLIISEEQIRSFTIPTLKLTKFKYKMTAVEGSRITKVQTVCLRSAKNRGATEQFLAVLTHRGEIFIFSPWNLKKLVKIQFTKCTDGTAINSASLAKDGALFWLRPGGSEFQRAAISACSNYGLISPFRDRNLV</sequence>
<dbReference type="WBParaSite" id="ES5_v2.g6672.t1">
    <property type="protein sequence ID" value="ES5_v2.g6672.t1"/>
    <property type="gene ID" value="ES5_v2.g6672"/>
</dbReference>
<name>A0AC34GQG7_9BILA</name>
<reference evidence="2" key="1">
    <citation type="submission" date="2022-11" db="UniProtKB">
        <authorList>
            <consortium name="WormBaseParasite"/>
        </authorList>
    </citation>
    <scope>IDENTIFICATION</scope>
</reference>
<evidence type="ECO:0000313" key="1">
    <source>
        <dbReference type="Proteomes" id="UP000887579"/>
    </source>
</evidence>
<proteinExistence type="predicted"/>
<protein>
    <submittedName>
        <fullName evidence="2">Lethal giant larvae homologue 2 domain-containing protein</fullName>
    </submittedName>
</protein>
<dbReference type="Proteomes" id="UP000887579">
    <property type="component" value="Unplaced"/>
</dbReference>
<accession>A0AC34GQG7</accession>